<proteinExistence type="predicted"/>
<keyword evidence="2" id="KW-1185">Reference proteome</keyword>
<dbReference type="InterPro" id="IPR012349">
    <property type="entry name" value="Split_barrel_FMN-bd"/>
</dbReference>
<dbReference type="Proteomes" id="UP000219689">
    <property type="component" value="Unassembled WGS sequence"/>
</dbReference>
<accession>A0A2A5QQG3</accession>
<name>A0A2A5QQG3_9EURY</name>
<evidence type="ECO:0000313" key="2">
    <source>
        <dbReference type="Proteomes" id="UP000219689"/>
    </source>
</evidence>
<dbReference type="Pfam" id="PF12900">
    <property type="entry name" value="Pyridox_ox_2"/>
    <property type="match status" value="1"/>
</dbReference>
<dbReference type="RefSeq" id="WP_097382070.1">
    <property type="nucleotide sequence ID" value="NZ_NXNI01000002.1"/>
</dbReference>
<dbReference type="AlphaFoldDB" id="A0A2A5QQG3"/>
<dbReference type="InterPro" id="IPR024747">
    <property type="entry name" value="Pyridox_Oxase-rel"/>
</dbReference>
<dbReference type="SUPFAM" id="SSF50475">
    <property type="entry name" value="FMN-binding split barrel"/>
    <property type="match status" value="1"/>
</dbReference>
<dbReference type="OrthoDB" id="953at2157"/>
<evidence type="ECO:0000313" key="1">
    <source>
        <dbReference type="EMBL" id="PCR89054.1"/>
    </source>
</evidence>
<dbReference type="EMBL" id="NXNI01000002">
    <property type="protein sequence ID" value="PCR89054.1"/>
    <property type="molecule type" value="Genomic_DNA"/>
</dbReference>
<dbReference type="Gene3D" id="2.30.110.10">
    <property type="entry name" value="Electron Transport, Fmn-binding Protein, Chain A"/>
    <property type="match status" value="1"/>
</dbReference>
<organism evidence="1 2">
    <name type="scientific">Natrinema ejinorense</name>
    <dbReference type="NCBI Taxonomy" id="373386"/>
    <lineage>
        <taxon>Archaea</taxon>
        <taxon>Methanobacteriati</taxon>
        <taxon>Methanobacteriota</taxon>
        <taxon>Stenosarchaea group</taxon>
        <taxon>Halobacteria</taxon>
        <taxon>Halobacteriales</taxon>
        <taxon>Natrialbaceae</taxon>
        <taxon>Natrinema</taxon>
    </lineage>
</organism>
<gene>
    <name evidence="1" type="ORF">CP557_21200</name>
</gene>
<comment type="caution">
    <text evidence="1">The sequence shown here is derived from an EMBL/GenBank/DDBJ whole genome shotgun (WGS) entry which is preliminary data.</text>
</comment>
<reference evidence="1 2" key="1">
    <citation type="submission" date="2017-09" db="EMBL/GenBank/DDBJ databases">
        <title>Genome sequences of Natrinema ejinorence JCM 13890T.</title>
        <authorList>
            <person name="Roh S.W."/>
            <person name="Kim Y.B."/>
            <person name="Kim J.Y."/>
        </authorList>
    </citation>
    <scope>NUCLEOTIDE SEQUENCE [LARGE SCALE GENOMIC DNA]</scope>
    <source>
        <strain evidence="1 2">JCM 13890</strain>
    </source>
</reference>
<protein>
    <submittedName>
        <fullName evidence="1">Flavin-nucleotide-binding protein</fullName>
    </submittedName>
</protein>
<sequence>MQGLRWLQMSAEEMNEFLGRGGTGVISFATEPDEPPVSIPVSYGYSAEVGRFYYRLSFPRDSRKDELVDRHVSFVTHGETGDGWRSVVATGQLSDVSDAQYESAEIQGMWSIEIPLVEIFERPPRETTFRYFSLEPATMTGRKETRTDS</sequence>